<keyword evidence="1" id="KW-0132">Cell division</keyword>
<gene>
    <name evidence="7" type="primary">ga25748</name>
    <name evidence="7" type="ORF">PR202_ga25748</name>
</gene>
<accession>A0AAV5DBS9</accession>
<dbReference type="InterPro" id="IPR010935">
    <property type="entry name" value="SMC_hinge"/>
</dbReference>
<evidence type="ECO:0000256" key="3">
    <source>
        <dbReference type="ARBA" id="ARBA00023242"/>
    </source>
</evidence>
<dbReference type="GO" id="GO:0003677">
    <property type="term" value="F:DNA binding"/>
    <property type="evidence" value="ECO:0007669"/>
    <property type="project" value="TreeGrafter"/>
</dbReference>
<keyword evidence="8" id="KW-1185">Reference proteome</keyword>
<dbReference type="Proteomes" id="UP001054889">
    <property type="component" value="Unassembled WGS sequence"/>
</dbReference>
<evidence type="ECO:0000313" key="7">
    <source>
        <dbReference type="EMBL" id="GJN07878.1"/>
    </source>
</evidence>
<dbReference type="PANTHER" id="PTHR18937">
    <property type="entry name" value="STRUCTURAL MAINTENANCE OF CHROMOSOMES SMC FAMILY MEMBER"/>
    <property type="match status" value="1"/>
</dbReference>
<dbReference type="EMBL" id="BQKI01000015">
    <property type="protein sequence ID" value="GJN07878.1"/>
    <property type="molecule type" value="Genomic_DNA"/>
</dbReference>
<evidence type="ECO:0000256" key="4">
    <source>
        <dbReference type="ARBA" id="ARBA00023306"/>
    </source>
</evidence>
<dbReference type="Gene3D" id="1.20.1060.20">
    <property type="match status" value="1"/>
</dbReference>
<keyword evidence="3" id="KW-0539">Nucleus</keyword>
<keyword evidence="2" id="KW-0498">Mitosis</keyword>
<evidence type="ECO:0000256" key="1">
    <source>
        <dbReference type="ARBA" id="ARBA00022618"/>
    </source>
</evidence>
<dbReference type="Gene3D" id="3.30.70.1620">
    <property type="match status" value="1"/>
</dbReference>
<organism evidence="7 8">
    <name type="scientific">Eleusine coracana subsp. coracana</name>
    <dbReference type="NCBI Taxonomy" id="191504"/>
    <lineage>
        <taxon>Eukaryota</taxon>
        <taxon>Viridiplantae</taxon>
        <taxon>Streptophyta</taxon>
        <taxon>Embryophyta</taxon>
        <taxon>Tracheophyta</taxon>
        <taxon>Spermatophyta</taxon>
        <taxon>Magnoliopsida</taxon>
        <taxon>Liliopsida</taxon>
        <taxon>Poales</taxon>
        <taxon>Poaceae</taxon>
        <taxon>PACMAD clade</taxon>
        <taxon>Chloridoideae</taxon>
        <taxon>Cynodonteae</taxon>
        <taxon>Eleusininae</taxon>
        <taxon>Eleusine</taxon>
    </lineage>
</organism>
<keyword evidence="4" id="KW-0131">Cell cycle</keyword>
<sequence length="530" mass="60928">MESIASKNPKELTALLEKISSSDELRREYDELEEQNSVAAQETALIYQEKRTIVMERKQKKAQKEEAERHVELQRRLKMLKTEHALWQLYTIERDRERIEAELAEIRPSLQQVQRDKESSGNDLSAKRKENSEFLRQLKLCEMNLGKRKAELDNKEPQFLKLKEQISRLTLKIKSHEKDIEEEEEDKRKHVAEMERLRSDLADIKTQVDALSVQCNDESGKLRFAEGQLQEYRRVKEVVGTKTAKLRDEKEVIDRQLNAAVEAKGNLEENMQQLVSRRDGLLSQECELRAGLEKVRQSITKHDGELASLRDERNRIAKERQSTGSRYQRLRQKIDDADAQLRELKADKHESERDIRLKETVRSLKKLFPGVHGRMHELCSLSQKKYELAVTVAMGIFMDAVVVEDENTGNECIKYLREQRLPPQTFIPSQSVRVTPIIEKLRALGGSARLVFDIIRFDRYLEKAVLYAAGNALVCDDIDEAKTLSWSGEGYKVVTVDGILLSKSGLMTGGTSGGMEARSHTDGTAIRQKI</sequence>
<name>A0AAV5DBS9_ELECO</name>
<keyword evidence="5" id="KW-0175">Coiled coil</keyword>
<dbReference type="Gene3D" id="1.10.287.1490">
    <property type="match status" value="1"/>
</dbReference>
<feature type="domain" description="SMC hinge" evidence="6">
    <location>
        <begin position="369"/>
        <end position="485"/>
    </location>
</feature>
<dbReference type="GO" id="GO:0008278">
    <property type="term" value="C:cohesin complex"/>
    <property type="evidence" value="ECO:0007669"/>
    <property type="project" value="TreeGrafter"/>
</dbReference>
<reference evidence="7" key="1">
    <citation type="journal article" date="2018" name="DNA Res.">
        <title>Multiple hybrid de novo genome assembly of finger millet, an orphan allotetraploid crop.</title>
        <authorList>
            <person name="Hatakeyama M."/>
            <person name="Aluri S."/>
            <person name="Balachadran M.T."/>
            <person name="Sivarajan S.R."/>
            <person name="Patrignani A."/>
            <person name="Gruter S."/>
            <person name="Poveda L."/>
            <person name="Shimizu-Inatsugi R."/>
            <person name="Baeten J."/>
            <person name="Francoijs K.J."/>
            <person name="Nataraja K.N."/>
            <person name="Reddy Y.A.N."/>
            <person name="Phadnis S."/>
            <person name="Ravikumar R.L."/>
            <person name="Schlapbach R."/>
            <person name="Sreeman S.M."/>
            <person name="Shimizu K.K."/>
        </authorList>
    </citation>
    <scope>NUCLEOTIDE SEQUENCE</scope>
</reference>
<reference evidence="7" key="2">
    <citation type="submission" date="2021-12" db="EMBL/GenBank/DDBJ databases">
        <title>Resequencing data analysis of finger millet.</title>
        <authorList>
            <person name="Hatakeyama M."/>
            <person name="Aluri S."/>
            <person name="Balachadran M.T."/>
            <person name="Sivarajan S.R."/>
            <person name="Poveda L."/>
            <person name="Shimizu-Inatsugi R."/>
            <person name="Schlapbach R."/>
            <person name="Sreeman S.M."/>
            <person name="Shimizu K.K."/>
        </authorList>
    </citation>
    <scope>NUCLEOTIDE SEQUENCE</scope>
</reference>
<protein>
    <recommendedName>
        <fullName evidence="6">SMC hinge domain-containing protein</fullName>
    </recommendedName>
</protein>
<dbReference type="PANTHER" id="PTHR18937:SF12">
    <property type="entry name" value="STRUCTURAL MAINTENANCE OF CHROMOSOMES PROTEIN"/>
    <property type="match status" value="1"/>
</dbReference>
<dbReference type="GO" id="GO:0005634">
    <property type="term" value="C:nucleus"/>
    <property type="evidence" value="ECO:0007669"/>
    <property type="project" value="TreeGrafter"/>
</dbReference>
<proteinExistence type="predicted"/>
<feature type="coiled-coil region" evidence="5">
    <location>
        <begin position="15"/>
        <end position="83"/>
    </location>
</feature>
<evidence type="ECO:0000313" key="8">
    <source>
        <dbReference type="Proteomes" id="UP001054889"/>
    </source>
</evidence>
<dbReference type="SUPFAM" id="SSF90257">
    <property type="entry name" value="Myosin rod fragments"/>
    <property type="match status" value="1"/>
</dbReference>
<dbReference type="Pfam" id="PF06470">
    <property type="entry name" value="SMC_hinge"/>
    <property type="match status" value="1"/>
</dbReference>
<dbReference type="GO" id="GO:0051301">
    <property type="term" value="P:cell division"/>
    <property type="evidence" value="ECO:0007669"/>
    <property type="project" value="UniProtKB-KW"/>
</dbReference>
<dbReference type="InterPro" id="IPR036277">
    <property type="entry name" value="SMC_hinge_sf"/>
</dbReference>
<comment type="caution">
    <text evidence="7">The sequence shown here is derived from an EMBL/GenBank/DDBJ whole genome shotgun (WGS) entry which is preliminary data.</text>
</comment>
<feature type="coiled-coil region" evidence="5">
    <location>
        <begin position="257"/>
        <end position="354"/>
    </location>
</feature>
<feature type="coiled-coil region" evidence="5">
    <location>
        <begin position="159"/>
        <end position="214"/>
    </location>
</feature>
<dbReference type="SMART" id="SM00968">
    <property type="entry name" value="SMC_hinge"/>
    <property type="match status" value="1"/>
</dbReference>
<evidence type="ECO:0000256" key="5">
    <source>
        <dbReference type="SAM" id="Coils"/>
    </source>
</evidence>
<evidence type="ECO:0000259" key="6">
    <source>
        <dbReference type="SMART" id="SM00968"/>
    </source>
</evidence>
<dbReference type="AlphaFoldDB" id="A0AAV5DBS9"/>
<dbReference type="GO" id="GO:0005524">
    <property type="term" value="F:ATP binding"/>
    <property type="evidence" value="ECO:0007669"/>
    <property type="project" value="InterPro"/>
</dbReference>
<evidence type="ECO:0000256" key="2">
    <source>
        <dbReference type="ARBA" id="ARBA00022776"/>
    </source>
</evidence>
<dbReference type="GO" id="GO:0007062">
    <property type="term" value="P:sister chromatid cohesion"/>
    <property type="evidence" value="ECO:0007669"/>
    <property type="project" value="TreeGrafter"/>
</dbReference>
<dbReference type="SUPFAM" id="SSF75553">
    <property type="entry name" value="Smc hinge domain"/>
    <property type="match status" value="1"/>
</dbReference>